<name>A0A177PBS7_9GAMM</name>
<evidence type="ECO:0000313" key="3">
    <source>
        <dbReference type="Proteomes" id="UP000077628"/>
    </source>
</evidence>
<dbReference type="Pfam" id="PF14108">
    <property type="entry name" value="ABA4-like"/>
    <property type="match status" value="1"/>
</dbReference>
<evidence type="ECO:0000256" key="1">
    <source>
        <dbReference type="SAM" id="Phobius"/>
    </source>
</evidence>
<feature type="transmembrane region" description="Helical" evidence="1">
    <location>
        <begin position="25"/>
        <end position="47"/>
    </location>
</feature>
<sequence>MAAWLGLAVAAPLRAGRTRENILFVSGRVAPLLLCTAYVAFLARYWGSTPGGGFQSLEAVQILFAAPGKMLGAWTHFLAFDLLVGRWLVDDASSEGNSRLPLVIALPATFLFGPLGVLLYLAGRALLSAKRARAQ</sequence>
<accession>A0A177PBS7</accession>
<reference evidence="3" key="1">
    <citation type="submission" date="2016-03" db="EMBL/GenBank/DDBJ databases">
        <authorList>
            <person name="Heylen K."/>
            <person name="De Vos P."/>
            <person name="Vekeman B."/>
        </authorList>
    </citation>
    <scope>NUCLEOTIDE SEQUENCE [LARGE SCALE GENOMIC DNA]</scope>
    <source>
        <strain evidence="3">R-45383</strain>
    </source>
</reference>
<dbReference type="Proteomes" id="UP000077628">
    <property type="component" value="Unassembled WGS sequence"/>
</dbReference>
<protein>
    <recommendedName>
        <fullName evidence="4">DUF4281 domain-containing protein</fullName>
    </recommendedName>
</protein>
<dbReference type="AlphaFoldDB" id="A0A177PBS7"/>
<gene>
    <name evidence="2" type="ORF">A1355_18580</name>
</gene>
<keyword evidence="1" id="KW-0472">Membrane</keyword>
<organism evidence="2 3">
    <name type="scientific">Methylomonas koyamae</name>
    <dbReference type="NCBI Taxonomy" id="702114"/>
    <lineage>
        <taxon>Bacteria</taxon>
        <taxon>Pseudomonadati</taxon>
        <taxon>Pseudomonadota</taxon>
        <taxon>Gammaproteobacteria</taxon>
        <taxon>Methylococcales</taxon>
        <taxon>Methylococcaceae</taxon>
        <taxon>Methylomonas</taxon>
    </lineage>
</organism>
<keyword evidence="1" id="KW-1133">Transmembrane helix</keyword>
<keyword evidence="3" id="KW-1185">Reference proteome</keyword>
<keyword evidence="1" id="KW-0812">Transmembrane</keyword>
<comment type="caution">
    <text evidence="2">The sequence shown here is derived from an EMBL/GenBank/DDBJ whole genome shotgun (WGS) entry which is preliminary data.</text>
</comment>
<dbReference type="InterPro" id="IPR025461">
    <property type="entry name" value="ABA4-like"/>
</dbReference>
<proteinExistence type="predicted"/>
<evidence type="ECO:0008006" key="4">
    <source>
        <dbReference type="Google" id="ProtNLM"/>
    </source>
</evidence>
<feature type="transmembrane region" description="Helical" evidence="1">
    <location>
        <begin position="100"/>
        <end position="123"/>
    </location>
</feature>
<dbReference type="EMBL" id="LUUK01000025">
    <property type="protein sequence ID" value="OAI26780.1"/>
    <property type="molecule type" value="Genomic_DNA"/>
</dbReference>
<evidence type="ECO:0000313" key="2">
    <source>
        <dbReference type="EMBL" id="OAI26780.1"/>
    </source>
</evidence>